<dbReference type="CDD" id="cd00054">
    <property type="entry name" value="EGF_CA"/>
    <property type="match status" value="1"/>
</dbReference>
<feature type="disulfide bond" evidence="5">
    <location>
        <begin position="27"/>
        <end position="36"/>
    </location>
</feature>
<evidence type="ECO:0000313" key="8">
    <source>
        <dbReference type="Proteomes" id="UP000663880"/>
    </source>
</evidence>
<dbReference type="PANTHER" id="PTHR12916:SF4">
    <property type="entry name" value="UNINFLATABLE, ISOFORM C"/>
    <property type="match status" value="1"/>
</dbReference>
<protein>
    <recommendedName>
        <fullName evidence="6">EGF-like domain-containing protein</fullName>
    </recommendedName>
</protein>
<proteinExistence type="predicted"/>
<dbReference type="InterPro" id="IPR013032">
    <property type="entry name" value="EGF-like_CS"/>
</dbReference>
<dbReference type="OrthoDB" id="283575at2759"/>
<dbReference type="SUPFAM" id="SSF57196">
    <property type="entry name" value="EGF/Laminin"/>
    <property type="match status" value="2"/>
</dbReference>
<gene>
    <name evidence="7" type="ORF">PMACD_LOCUS13062</name>
</gene>
<comment type="caution">
    <text evidence="5">Lacks conserved residue(s) required for the propagation of feature annotation.</text>
</comment>
<keyword evidence="2" id="KW-0732">Signal</keyword>
<feature type="domain" description="EGF-like" evidence="6">
    <location>
        <begin position="7"/>
        <end position="37"/>
    </location>
</feature>
<dbReference type="FunFam" id="2.10.25.10:FF:000252">
    <property type="entry name" value="Crumbs homolog 1 (Drosophila)"/>
    <property type="match status" value="1"/>
</dbReference>
<dbReference type="InterPro" id="IPR000152">
    <property type="entry name" value="EGF-type_Asp/Asn_hydroxyl_site"/>
</dbReference>
<dbReference type="InterPro" id="IPR000742">
    <property type="entry name" value="EGF"/>
</dbReference>
<feature type="disulfide bond" evidence="5">
    <location>
        <begin position="70"/>
        <end position="79"/>
    </location>
</feature>
<keyword evidence="8" id="KW-1185">Reference proteome</keyword>
<dbReference type="PROSITE" id="PS50026">
    <property type="entry name" value="EGF_3"/>
    <property type="match status" value="2"/>
</dbReference>
<sequence>MDWWTNRHAPCAHGRCYDGHASYMCLCEPGWGGRNCSVVLRGCADSPCANRGNCLPWLANETDHRFNCSCAPGFYGTTCEKITTMSLEKSSFVEVNTSREEVIGRRFS</sequence>
<dbReference type="GO" id="GO:0007219">
    <property type="term" value="P:Notch signaling pathway"/>
    <property type="evidence" value="ECO:0007669"/>
    <property type="project" value="TreeGrafter"/>
</dbReference>
<reference evidence="7" key="1">
    <citation type="submission" date="2021-02" db="EMBL/GenBank/DDBJ databases">
        <authorList>
            <person name="Steward A R."/>
        </authorList>
    </citation>
    <scope>NUCLEOTIDE SEQUENCE</scope>
</reference>
<comment type="caution">
    <text evidence="7">The sequence shown here is derived from an EMBL/GenBank/DDBJ whole genome shotgun (WGS) entry which is preliminary data.</text>
</comment>
<organism evidence="7 8">
    <name type="scientific">Pieris macdunnoughi</name>
    <dbReference type="NCBI Taxonomy" id="345717"/>
    <lineage>
        <taxon>Eukaryota</taxon>
        <taxon>Metazoa</taxon>
        <taxon>Ecdysozoa</taxon>
        <taxon>Arthropoda</taxon>
        <taxon>Hexapoda</taxon>
        <taxon>Insecta</taxon>
        <taxon>Pterygota</taxon>
        <taxon>Neoptera</taxon>
        <taxon>Endopterygota</taxon>
        <taxon>Lepidoptera</taxon>
        <taxon>Glossata</taxon>
        <taxon>Ditrysia</taxon>
        <taxon>Papilionoidea</taxon>
        <taxon>Pieridae</taxon>
        <taxon>Pierinae</taxon>
        <taxon>Pieris</taxon>
    </lineage>
</organism>
<dbReference type="EMBL" id="CAJOBZ010000057">
    <property type="protein sequence ID" value="CAF4921404.1"/>
    <property type="molecule type" value="Genomic_DNA"/>
</dbReference>
<dbReference type="GO" id="GO:0005112">
    <property type="term" value="F:Notch binding"/>
    <property type="evidence" value="ECO:0007669"/>
    <property type="project" value="TreeGrafter"/>
</dbReference>
<dbReference type="Gene3D" id="2.10.25.10">
    <property type="entry name" value="Laminin"/>
    <property type="match status" value="2"/>
</dbReference>
<dbReference type="PROSITE" id="PS01186">
    <property type="entry name" value="EGF_2"/>
    <property type="match status" value="2"/>
</dbReference>
<evidence type="ECO:0000256" key="5">
    <source>
        <dbReference type="PROSITE-ProRule" id="PRU00076"/>
    </source>
</evidence>
<evidence type="ECO:0000313" key="7">
    <source>
        <dbReference type="EMBL" id="CAF4921404.1"/>
    </source>
</evidence>
<dbReference type="AlphaFoldDB" id="A0A821W9U4"/>
<keyword evidence="4 5" id="KW-1015">Disulfide bond</keyword>
<dbReference type="PANTHER" id="PTHR12916">
    <property type="entry name" value="CYTOCHROME C OXIDASE POLYPEPTIDE VIC-2"/>
    <property type="match status" value="1"/>
</dbReference>
<evidence type="ECO:0000256" key="2">
    <source>
        <dbReference type="ARBA" id="ARBA00022729"/>
    </source>
</evidence>
<evidence type="ECO:0000259" key="6">
    <source>
        <dbReference type="PROSITE" id="PS50026"/>
    </source>
</evidence>
<feature type="domain" description="EGF-like" evidence="6">
    <location>
        <begin position="39"/>
        <end position="80"/>
    </location>
</feature>
<evidence type="ECO:0000256" key="4">
    <source>
        <dbReference type="ARBA" id="ARBA00023157"/>
    </source>
</evidence>
<dbReference type="PROSITE" id="PS00010">
    <property type="entry name" value="ASX_HYDROXYL"/>
    <property type="match status" value="1"/>
</dbReference>
<dbReference type="SMART" id="SM00181">
    <property type="entry name" value="EGF"/>
    <property type="match status" value="2"/>
</dbReference>
<name>A0A821W9U4_9NEOP</name>
<evidence type="ECO:0000256" key="3">
    <source>
        <dbReference type="ARBA" id="ARBA00022737"/>
    </source>
</evidence>
<dbReference type="PROSITE" id="PS00022">
    <property type="entry name" value="EGF_1"/>
    <property type="match status" value="2"/>
</dbReference>
<dbReference type="Proteomes" id="UP000663880">
    <property type="component" value="Unassembled WGS sequence"/>
</dbReference>
<accession>A0A821W9U4</accession>
<keyword evidence="3" id="KW-0677">Repeat</keyword>
<evidence type="ECO:0000256" key="1">
    <source>
        <dbReference type="ARBA" id="ARBA00022536"/>
    </source>
</evidence>
<dbReference type="Pfam" id="PF12661">
    <property type="entry name" value="hEGF"/>
    <property type="match status" value="1"/>
</dbReference>
<keyword evidence="1 5" id="KW-0245">EGF-like domain</keyword>